<evidence type="ECO:0000259" key="6">
    <source>
        <dbReference type="Pfam" id="PF02826"/>
    </source>
</evidence>
<accession>A0A1W1WRH1</accession>
<evidence type="ECO:0000259" key="5">
    <source>
        <dbReference type="Pfam" id="PF00389"/>
    </source>
</evidence>
<dbReference type="PANTHER" id="PTHR43761:SF1">
    <property type="entry name" value="D-ISOMER SPECIFIC 2-HYDROXYACID DEHYDROGENASE CATALYTIC DOMAIN-CONTAINING PROTEIN-RELATED"/>
    <property type="match status" value="1"/>
</dbReference>
<gene>
    <name evidence="7" type="ORF">SAMN05660197_0576</name>
</gene>
<dbReference type="GO" id="GO:0051287">
    <property type="term" value="F:NAD binding"/>
    <property type="evidence" value="ECO:0007669"/>
    <property type="project" value="InterPro"/>
</dbReference>
<dbReference type="InterPro" id="IPR036291">
    <property type="entry name" value="NAD(P)-bd_dom_sf"/>
</dbReference>
<feature type="domain" description="D-isomer specific 2-hydroxyacid dehydrogenase catalytic" evidence="5">
    <location>
        <begin position="11"/>
        <end position="308"/>
    </location>
</feature>
<evidence type="ECO:0000256" key="1">
    <source>
        <dbReference type="ARBA" id="ARBA00005854"/>
    </source>
</evidence>
<dbReference type="Proteomes" id="UP000192602">
    <property type="component" value="Unassembled WGS sequence"/>
</dbReference>
<keyword evidence="2 4" id="KW-0560">Oxidoreductase</keyword>
<feature type="domain" description="D-isomer specific 2-hydroxyacid dehydrogenase NAD-binding" evidence="6">
    <location>
        <begin position="105"/>
        <end position="285"/>
    </location>
</feature>
<dbReference type="AlphaFoldDB" id="A0A1W1WRH1"/>
<dbReference type="PROSITE" id="PS00671">
    <property type="entry name" value="D_2_HYDROXYACID_DH_3"/>
    <property type="match status" value="1"/>
</dbReference>
<dbReference type="NCBIfam" id="NF006263">
    <property type="entry name" value="PRK08410.1"/>
    <property type="match status" value="1"/>
</dbReference>
<dbReference type="EMBL" id="FWWZ01000001">
    <property type="protein sequence ID" value="SMC08802.1"/>
    <property type="molecule type" value="Genomic_DNA"/>
</dbReference>
<evidence type="ECO:0000313" key="8">
    <source>
        <dbReference type="Proteomes" id="UP000192602"/>
    </source>
</evidence>
<dbReference type="SUPFAM" id="SSF51735">
    <property type="entry name" value="NAD(P)-binding Rossmann-fold domains"/>
    <property type="match status" value="1"/>
</dbReference>
<dbReference type="PANTHER" id="PTHR43761">
    <property type="entry name" value="D-ISOMER SPECIFIC 2-HYDROXYACID DEHYDROGENASE FAMILY PROTEIN (AFU_ORTHOLOGUE AFUA_1G13630)"/>
    <property type="match status" value="1"/>
</dbReference>
<reference evidence="8" key="1">
    <citation type="submission" date="2017-04" db="EMBL/GenBank/DDBJ databases">
        <authorList>
            <person name="Varghese N."/>
            <person name="Submissions S."/>
        </authorList>
    </citation>
    <scope>NUCLEOTIDE SEQUENCE [LARGE SCALE GENOMIC DNA]</scope>
    <source>
        <strain evidence="8">DSM 16512</strain>
    </source>
</reference>
<dbReference type="InterPro" id="IPR050418">
    <property type="entry name" value="D-iso_2-hydroxyacid_DH_PdxB"/>
</dbReference>
<comment type="similarity">
    <text evidence="1 4">Belongs to the D-isomer specific 2-hydroxyacid dehydrogenase family.</text>
</comment>
<organism evidence="7 8">
    <name type="scientific">Nitratiruptor tergarcus DSM 16512</name>
    <dbReference type="NCBI Taxonomy" id="1069081"/>
    <lineage>
        <taxon>Bacteria</taxon>
        <taxon>Pseudomonadati</taxon>
        <taxon>Campylobacterota</taxon>
        <taxon>Epsilonproteobacteria</taxon>
        <taxon>Nautiliales</taxon>
        <taxon>Nitratiruptoraceae</taxon>
        <taxon>Nitratiruptor</taxon>
    </lineage>
</organism>
<dbReference type="STRING" id="1069081.SAMN05660197_0576"/>
<evidence type="ECO:0000256" key="2">
    <source>
        <dbReference type="ARBA" id="ARBA00023002"/>
    </source>
</evidence>
<keyword evidence="3" id="KW-0520">NAD</keyword>
<dbReference type="Pfam" id="PF02826">
    <property type="entry name" value="2-Hacid_dh_C"/>
    <property type="match status" value="1"/>
</dbReference>
<dbReference type="SUPFAM" id="SSF52283">
    <property type="entry name" value="Formate/glycerate dehydrogenase catalytic domain-like"/>
    <property type="match status" value="1"/>
</dbReference>
<dbReference type="InterPro" id="IPR006140">
    <property type="entry name" value="D-isomer_DH_NAD-bd"/>
</dbReference>
<sequence length="310" mass="34808">MKIVVLDAKTLGEVDFSLLNRFGEVTVYPTTSDQQKLQRIKDANIIITNKVVIDKEAIDIAKNLQLICIAATGMNNVDLDYAKQKGITVKNVVGYSTESVVQHTFAMAFYLIEHLPYYDTYVKSGKWSESGIFTCLDKPFFEIFNKRWGIIGMGAIGKRVAQVAQSFGCEVVYHSTSGKNLDHPYTHLDLDTLLATSDIISIHAPLNEKTKNLIQKEQLLKLKDKAILLNLGRGGIINEKALATVIDQKEIYVGLDVTQKEPLPKDSPLLQIENRDRLLITPHIAWTSIEARERLFASIIKNIEEFLSSN</sequence>
<dbReference type="GO" id="GO:0016616">
    <property type="term" value="F:oxidoreductase activity, acting on the CH-OH group of donors, NAD or NADP as acceptor"/>
    <property type="evidence" value="ECO:0007669"/>
    <property type="project" value="InterPro"/>
</dbReference>
<name>A0A1W1WRH1_9BACT</name>
<evidence type="ECO:0000256" key="4">
    <source>
        <dbReference type="RuleBase" id="RU003719"/>
    </source>
</evidence>
<keyword evidence="8" id="KW-1185">Reference proteome</keyword>
<dbReference type="OrthoDB" id="9805416at2"/>
<dbReference type="InterPro" id="IPR006139">
    <property type="entry name" value="D-isomer_2_OHA_DH_cat_dom"/>
</dbReference>
<dbReference type="Gene3D" id="3.40.50.720">
    <property type="entry name" value="NAD(P)-binding Rossmann-like Domain"/>
    <property type="match status" value="2"/>
</dbReference>
<proteinExistence type="inferred from homology"/>
<dbReference type="Pfam" id="PF00389">
    <property type="entry name" value="2-Hacid_dh"/>
    <property type="match status" value="1"/>
</dbReference>
<dbReference type="RefSeq" id="WP_084275064.1">
    <property type="nucleotide sequence ID" value="NZ_AP026671.1"/>
</dbReference>
<evidence type="ECO:0000256" key="3">
    <source>
        <dbReference type="ARBA" id="ARBA00023027"/>
    </source>
</evidence>
<dbReference type="InterPro" id="IPR029753">
    <property type="entry name" value="D-isomer_DH_CS"/>
</dbReference>
<evidence type="ECO:0000313" key="7">
    <source>
        <dbReference type="EMBL" id="SMC08802.1"/>
    </source>
</evidence>
<protein>
    <submittedName>
        <fullName evidence="7">Glycerate dehydrogenase</fullName>
    </submittedName>
</protein>